<keyword evidence="1" id="KW-0133">Cell shape</keyword>
<dbReference type="InterPro" id="IPR050979">
    <property type="entry name" value="LD-transpeptidase"/>
</dbReference>
<sequence>MKKTLKIFALLFLALLIFIYIAGLYFFNDRFLPKTFVNGHDFGLTKISEFQDNYNNLSRNFVLEVVDKEDNVEKISAKEINYIEDIGENVVSQTPFYWPISSLINKEFKIDTDLKYDHVALENKINNLNSVKNGKVESVDAQVVYSQDEDKYKIQDEVFGNIVKRDDLKRSVLNHFSEKDEKLSLKDENLYYAPNITANSDVLKHELKSTEDIHKRKLIIDLGDLKEELTGQRLISLYSRSENGDLVLDDAKVLEYAKSLSSAYDTYRGSRIFNATEIGPVKVDGGIYGWSTDVEKTKDALINAINTGAESVQPVYRQTALARAGGDIGKTYIEVDLARQTLWYYKDGNLKLTTPIVTGNPRKGNATPTGTDRIWSREKDRYLTGETYRSKVNYWMPINWKGIGLHDATWRSNFGGNLYLSSGSHGCINIPPSVMPGLFAETFNGMPVVVYDSNRQKV</sequence>
<dbReference type="Proteomes" id="UP000783742">
    <property type="component" value="Unassembled WGS sequence"/>
</dbReference>
<dbReference type="CDD" id="cd16913">
    <property type="entry name" value="YkuD_like"/>
    <property type="match status" value="1"/>
</dbReference>
<dbReference type="Pfam" id="PF12229">
    <property type="entry name" value="PG_binding_4"/>
    <property type="match status" value="1"/>
</dbReference>
<dbReference type="PROSITE" id="PS52029">
    <property type="entry name" value="LD_TPASE"/>
    <property type="match status" value="1"/>
</dbReference>
<keyword evidence="5" id="KW-1185">Reference proteome</keyword>
<name>A0ABS6FI81_9FIRM</name>
<dbReference type="EMBL" id="JAHLQO010000005">
    <property type="protein sequence ID" value="MBU5669878.1"/>
    <property type="molecule type" value="Genomic_DNA"/>
</dbReference>
<evidence type="ECO:0000259" key="3">
    <source>
        <dbReference type="PROSITE" id="PS52029"/>
    </source>
</evidence>
<keyword evidence="1" id="KW-0961">Cell wall biogenesis/degradation</keyword>
<reference evidence="4 5" key="1">
    <citation type="submission" date="2021-06" db="EMBL/GenBank/DDBJ databases">
        <authorList>
            <person name="Sun Q."/>
            <person name="Li D."/>
        </authorList>
    </citation>
    <scope>NUCLEOTIDE SEQUENCE [LARGE SCALE GENOMIC DNA]</scope>
    <source>
        <strain evidence="4 5">MSJ-1</strain>
    </source>
</reference>
<protein>
    <submittedName>
        <fullName evidence="4">L,D-transpeptidase/peptidoglycan binding protein</fullName>
    </submittedName>
</protein>
<evidence type="ECO:0000313" key="5">
    <source>
        <dbReference type="Proteomes" id="UP000783742"/>
    </source>
</evidence>
<dbReference type="PANTHER" id="PTHR30582:SF33">
    <property type="entry name" value="EXPORTED PROTEIN"/>
    <property type="match status" value="1"/>
</dbReference>
<comment type="caution">
    <text evidence="4">The sequence shown here is derived from an EMBL/GenBank/DDBJ whole genome shotgun (WGS) entry which is preliminary data.</text>
</comment>
<gene>
    <name evidence="4" type="ORF">KQI68_08525</name>
</gene>
<keyword evidence="2" id="KW-0812">Transmembrane</keyword>
<feature type="active site" description="Proton donor/acceptor" evidence="1">
    <location>
        <position position="406"/>
    </location>
</feature>
<dbReference type="PANTHER" id="PTHR30582">
    <property type="entry name" value="L,D-TRANSPEPTIDASE"/>
    <property type="match status" value="1"/>
</dbReference>
<organism evidence="4 5">
    <name type="scientific">Peptoniphilus ovalis</name>
    <dbReference type="NCBI Taxonomy" id="2841503"/>
    <lineage>
        <taxon>Bacteria</taxon>
        <taxon>Bacillati</taxon>
        <taxon>Bacillota</taxon>
        <taxon>Tissierellia</taxon>
        <taxon>Tissierellales</taxon>
        <taxon>Peptoniphilaceae</taxon>
        <taxon>Peptoniphilus</taxon>
    </lineage>
</organism>
<accession>A0ABS6FI81</accession>
<comment type="pathway">
    <text evidence="1">Cell wall biogenesis; peptidoglycan biosynthesis.</text>
</comment>
<dbReference type="Pfam" id="PF03734">
    <property type="entry name" value="YkuD"/>
    <property type="match status" value="1"/>
</dbReference>
<keyword evidence="1" id="KW-0573">Peptidoglycan synthesis</keyword>
<feature type="transmembrane region" description="Helical" evidence="2">
    <location>
        <begin position="7"/>
        <end position="27"/>
    </location>
</feature>
<evidence type="ECO:0000256" key="2">
    <source>
        <dbReference type="SAM" id="Phobius"/>
    </source>
</evidence>
<evidence type="ECO:0000313" key="4">
    <source>
        <dbReference type="EMBL" id="MBU5669878.1"/>
    </source>
</evidence>
<evidence type="ECO:0000256" key="1">
    <source>
        <dbReference type="PROSITE-ProRule" id="PRU01373"/>
    </source>
</evidence>
<dbReference type="InterPro" id="IPR005490">
    <property type="entry name" value="LD_TPept_cat_dom"/>
</dbReference>
<keyword evidence="2" id="KW-0472">Membrane</keyword>
<dbReference type="RefSeq" id="WP_216549713.1">
    <property type="nucleotide sequence ID" value="NZ_JAHLQO010000005.1"/>
</dbReference>
<dbReference type="InterPro" id="IPR022029">
    <property type="entry name" value="YoaR-like_PG-bd"/>
</dbReference>
<proteinExistence type="predicted"/>
<feature type="domain" description="L,D-TPase catalytic" evidence="3">
    <location>
        <begin position="331"/>
        <end position="451"/>
    </location>
</feature>
<feature type="active site" description="Nucleophile" evidence="1">
    <location>
        <position position="427"/>
    </location>
</feature>
<keyword evidence="2" id="KW-1133">Transmembrane helix</keyword>